<dbReference type="Gene3D" id="3.40.630.30">
    <property type="match status" value="1"/>
</dbReference>
<evidence type="ECO:0000259" key="1">
    <source>
        <dbReference type="PROSITE" id="PS51186"/>
    </source>
</evidence>
<evidence type="ECO:0000313" key="3">
    <source>
        <dbReference type="Proteomes" id="UP000240481"/>
    </source>
</evidence>
<dbReference type="EMBL" id="PYLZ01000004">
    <property type="protein sequence ID" value="PSW24837.1"/>
    <property type="molecule type" value="Genomic_DNA"/>
</dbReference>
<accession>A0A2T3P7V8</accession>
<dbReference type="PROSITE" id="PS51186">
    <property type="entry name" value="GNAT"/>
    <property type="match status" value="1"/>
</dbReference>
<dbReference type="InterPro" id="IPR016181">
    <property type="entry name" value="Acyl_CoA_acyltransferase"/>
</dbReference>
<gene>
    <name evidence="2" type="ORF">C9I94_08465</name>
</gene>
<dbReference type="InterPro" id="IPR000182">
    <property type="entry name" value="GNAT_dom"/>
</dbReference>
<organism evidence="2 3">
    <name type="scientific">Photobacterium swingsii</name>
    <dbReference type="NCBI Taxonomy" id="680026"/>
    <lineage>
        <taxon>Bacteria</taxon>
        <taxon>Pseudomonadati</taxon>
        <taxon>Pseudomonadota</taxon>
        <taxon>Gammaproteobacteria</taxon>
        <taxon>Vibrionales</taxon>
        <taxon>Vibrionaceae</taxon>
        <taxon>Photobacterium</taxon>
    </lineage>
</organism>
<dbReference type="OrthoDB" id="9786032at2"/>
<dbReference type="Pfam" id="PF13508">
    <property type="entry name" value="Acetyltransf_7"/>
    <property type="match status" value="1"/>
</dbReference>
<sequence length="153" mass="17667">MVAKLELANVADALVLKALCMEAFTPDFEQYGGFPPGVEDIDWHLAQITTGHYYKIYYNDELAGGILTVPTTDVETEIKLFYITGDFQDKQLGSKVIALIEQCYPMTKQWSLVTPYKSYRNHHFYEKQGYVKVGELQPEPNDEFRLFQYEKCC</sequence>
<comment type="caution">
    <text evidence="2">The sequence shown here is derived from an EMBL/GenBank/DDBJ whole genome shotgun (WGS) entry which is preliminary data.</text>
</comment>
<dbReference type="AlphaFoldDB" id="A0A2T3P7V8"/>
<dbReference type="RefSeq" id="WP_107302633.1">
    <property type="nucleotide sequence ID" value="NZ_AP024853.1"/>
</dbReference>
<dbReference type="Proteomes" id="UP000240481">
    <property type="component" value="Unassembled WGS sequence"/>
</dbReference>
<reference evidence="2 3" key="1">
    <citation type="submission" date="2018-01" db="EMBL/GenBank/DDBJ databases">
        <title>Whole genome sequencing of Histamine producing bacteria.</title>
        <authorList>
            <person name="Butler K."/>
        </authorList>
    </citation>
    <scope>NUCLEOTIDE SEQUENCE [LARGE SCALE GENOMIC DNA]</scope>
    <source>
        <strain evidence="2 3">DSM 24669</strain>
    </source>
</reference>
<dbReference type="SUPFAM" id="SSF55729">
    <property type="entry name" value="Acyl-CoA N-acyltransferases (Nat)"/>
    <property type="match status" value="1"/>
</dbReference>
<evidence type="ECO:0000313" key="2">
    <source>
        <dbReference type="EMBL" id="PSW24837.1"/>
    </source>
</evidence>
<feature type="domain" description="N-acetyltransferase" evidence="1">
    <location>
        <begin position="3"/>
        <end position="151"/>
    </location>
</feature>
<dbReference type="GO" id="GO:0016747">
    <property type="term" value="F:acyltransferase activity, transferring groups other than amino-acyl groups"/>
    <property type="evidence" value="ECO:0007669"/>
    <property type="project" value="InterPro"/>
</dbReference>
<keyword evidence="3" id="KW-1185">Reference proteome</keyword>
<proteinExistence type="predicted"/>
<keyword evidence="2" id="KW-0808">Transferase</keyword>
<protein>
    <submittedName>
        <fullName evidence="2">GNAT family N-acetyltransferase</fullName>
    </submittedName>
</protein>
<name>A0A2T3P7V8_9GAMM</name>